<comment type="caution">
    <text evidence="2">The sequence shown here is derived from an EMBL/GenBank/DDBJ whole genome shotgun (WGS) entry which is preliminary data.</text>
</comment>
<dbReference type="AlphaFoldDB" id="A0A553BP50"/>
<protein>
    <submittedName>
        <fullName evidence="2">Uncharacterized protein</fullName>
    </submittedName>
</protein>
<dbReference type="InterPro" id="IPR030934">
    <property type="entry name" value="Intein_C"/>
</dbReference>
<dbReference type="EMBL" id="VJZL01000012">
    <property type="protein sequence ID" value="TRX10020.1"/>
    <property type="molecule type" value="Genomic_DNA"/>
</dbReference>
<evidence type="ECO:0000313" key="2">
    <source>
        <dbReference type="EMBL" id="TRX10020.1"/>
    </source>
</evidence>
<dbReference type="NCBIfam" id="TIGR01443">
    <property type="entry name" value="intein_Cterm"/>
    <property type="match status" value="1"/>
</dbReference>
<evidence type="ECO:0000313" key="4">
    <source>
        <dbReference type="Proteomes" id="UP000318669"/>
    </source>
</evidence>
<name>A0A553BP50_9FLAO</name>
<dbReference type="Proteomes" id="UP000318669">
    <property type="component" value="Unassembled WGS sequence"/>
</dbReference>
<sequence length="19" mass="2198">MRNITITNNDNFVAETVVF</sequence>
<keyword evidence="3" id="KW-1185">Reference proteome</keyword>
<proteinExistence type="predicted"/>
<evidence type="ECO:0000313" key="1">
    <source>
        <dbReference type="EMBL" id="TRX04440.1"/>
    </source>
</evidence>
<dbReference type="EMBL" id="VJZN01000026">
    <property type="protein sequence ID" value="TRX04440.1"/>
    <property type="molecule type" value="Genomic_DNA"/>
</dbReference>
<organism evidence="2 4">
    <name type="scientific">Flavobacterium gawalongense</name>
    <dbReference type="NCBI Taxonomy" id="2594432"/>
    <lineage>
        <taxon>Bacteria</taxon>
        <taxon>Pseudomonadati</taxon>
        <taxon>Bacteroidota</taxon>
        <taxon>Flavobacteriia</taxon>
        <taxon>Flavobacteriales</taxon>
        <taxon>Flavobacteriaceae</taxon>
        <taxon>Flavobacterium</taxon>
    </lineage>
</organism>
<reference evidence="3 4" key="1">
    <citation type="submission" date="2019-07" db="EMBL/GenBank/DDBJ databases">
        <title>Novel species of Flavobacterium.</title>
        <authorList>
            <person name="Liu Q."/>
            <person name="Xin Y.-H."/>
        </authorList>
    </citation>
    <scope>NUCLEOTIDE SEQUENCE [LARGE SCALE GENOMIC DNA]</scope>
    <source>
        <strain evidence="1 3">GSP39</strain>
        <strain evidence="2 4">GSR22</strain>
    </source>
</reference>
<gene>
    <name evidence="2" type="ORF">FNW11_08555</name>
    <name evidence="1" type="ORF">FNW12_13570</name>
</gene>
<accession>A0A553BP50</accession>
<evidence type="ECO:0000313" key="3">
    <source>
        <dbReference type="Proteomes" id="UP000318528"/>
    </source>
</evidence>
<dbReference type="Proteomes" id="UP000318528">
    <property type="component" value="Unassembled WGS sequence"/>
</dbReference>